<gene>
    <name evidence="2" type="ORF">CBOVIS_LOCUS11717</name>
</gene>
<organism evidence="2 3">
    <name type="scientific">Caenorhabditis bovis</name>
    <dbReference type="NCBI Taxonomy" id="2654633"/>
    <lineage>
        <taxon>Eukaryota</taxon>
        <taxon>Metazoa</taxon>
        <taxon>Ecdysozoa</taxon>
        <taxon>Nematoda</taxon>
        <taxon>Chromadorea</taxon>
        <taxon>Rhabditida</taxon>
        <taxon>Rhabditina</taxon>
        <taxon>Rhabditomorpha</taxon>
        <taxon>Rhabditoidea</taxon>
        <taxon>Rhabditidae</taxon>
        <taxon>Peloderinae</taxon>
        <taxon>Caenorhabditis</taxon>
    </lineage>
</organism>
<feature type="transmembrane region" description="Helical" evidence="1">
    <location>
        <begin position="20"/>
        <end position="41"/>
    </location>
</feature>
<dbReference type="EMBL" id="CADEPM010000010">
    <property type="protein sequence ID" value="CAB3410158.1"/>
    <property type="molecule type" value="Genomic_DNA"/>
</dbReference>
<keyword evidence="3" id="KW-1185">Reference proteome</keyword>
<dbReference type="Proteomes" id="UP000494206">
    <property type="component" value="Unassembled WGS sequence"/>
</dbReference>
<reference evidence="2 3" key="1">
    <citation type="submission" date="2020-04" db="EMBL/GenBank/DDBJ databases">
        <authorList>
            <person name="Laetsch R D."/>
            <person name="Stevens L."/>
            <person name="Kumar S."/>
            <person name="Blaxter L. M."/>
        </authorList>
    </citation>
    <scope>NUCLEOTIDE SEQUENCE [LARGE SCALE GENOMIC DNA]</scope>
</reference>
<accession>A0A8S1FF55</accession>
<keyword evidence="1" id="KW-0812">Transmembrane</keyword>
<feature type="transmembrane region" description="Helical" evidence="1">
    <location>
        <begin position="129"/>
        <end position="146"/>
    </location>
</feature>
<evidence type="ECO:0000256" key="1">
    <source>
        <dbReference type="SAM" id="Phobius"/>
    </source>
</evidence>
<evidence type="ECO:0000313" key="2">
    <source>
        <dbReference type="EMBL" id="CAB3410158.1"/>
    </source>
</evidence>
<protein>
    <submittedName>
        <fullName evidence="2">Uncharacterized protein</fullName>
    </submittedName>
</protein>
<evidence type="ECO:0000313" key="3">
    <source>
        <dbReference type="Proteomes" id="UP000494206"/>
    </source>
</evidence>
<sequence length="333" mass="38289">MTRRILPFTITDSCCDILDWLVAPIFMGVLALGVGAIILFGNAVTCSDGMLVSDTNKCYTLGKYKFAINNKNIPPDMPAKYFFKSVRSFSMLSVQQKEYKVQEMIVILTNRLDYRKRNWYSVTYITTKLLYIIINAIGLWIIMLALNDKDHFVKMMNAILTSHVWIKINYSWSLPERVGCSHSDGIVNCMFAQNVLCKNMLIVIGFTLACIEVFNFKDLIITIHRMRAFDDINVLLRSRYPSTRDDQFATFKQYLGPDGLYMLSIIEFLGATTYADFIFKIYEHYDNIRAIFQNDGVSMLPLSPLVINWDEESNDLDRLTQDSPTTTMTDVSE</sequence>
<comment type="caution">
    <text evidence="2">The sequence shown here is derived from an EMBL/GenBank/DDBJ whole genome shotgun (WGS) entry which is preliminary data.</text>
</comment>
<proteinExistence type="predicted"/>
<keyword evidence="1" id="KW-0472">Membrane</keyword>
<name>A0A8S1FF55_9PELO</name>
<keyword evidence="1" id="KW-1133">Transmembrane helix</keyword>
<dbReference type="AlphaFoldDB" id="A0A8S1FF55"/>